<accession>D8JZ12</accession>
<dbReference type="AlphaFoldDB" id="D8JZ12"/>
<dbReference type="Proteomes" id="UP000002033">
    <property type="component" value="Chromosome"/>
</dbReference>
<organism evidence="2 3">
    <name type="scientific">Hyphomicrobium denitrificans (strain ATCC 51888 / DSM 1869 / NCIMB 11706 / TK 0415)</name>
    <dbReference type="NCBI Taxonomy" id="582899"/>
    <lineage>
        <taxon>Bacteria</taxon>
        <taxon>Pseudomonadati</taxon>
        <taxon>Pseudomonadota</taxon>
        <taxon>Alphaproteobacteria</taxon>
        <taxon>Hyphomicrobiales</taxon>
        <taxon>Hyphomicrobiaceae</taxon>
        <taxon>Hyphomicrobium</taxon>
    </lineage>
</organism>
<dbReference type="EMBL" id="CP002083">
    <property type="protein sequence ID" value="ADJ23614.1"/>
    <property type="molecule type" value="Genomic_DNA"/>
</dbReference>
<reference evidence="3" key="1">
    <citation type="journal article" date="2011" name="J. Bacteriol.">
        <title>Genome sequences of eight morphologically diverse alphaproteobacteria.</title>
        <authorList>
            <consortium name="US DOE Joint Genome Institute"/>
            <person name="Brown P.J."/>
            <person name="Kysela D.T."/>
            <person name="Buechlein A."/>
            <person name="Hemmerich C."/>
            <person name="Brun Y.V."/>
        </authorList>
    </citation>
    <scope>NUCLEOTIDE SEQUENCE [LARGE SCALE GENOMIC DNA]</scope>
    <source>
        <strain evidence="3">ATCC 51888 / DSM 1869 / NCIB 11706 / TK 0415</strain>
    </source>
</reference>
<dbReference type="KEGG" id="hdn:Hden_1811"/>
<evidence type="ECO:0000313" key="2">
    <source>
        <dbReference type="EMBL" id="ADJ23614.1"/>
    </source>
</evidence>
<proteinExistence type="predicted"/>
<dbReference type="OrthoDB" id="7839213at2"/>
<dbReference type="STRING" id="582899.Hden_1811"/>
<keyword evidence="1" id="KW-0732">Signal</keyword>
<dbReference type="HOGENOM" id="CLU_1445860_0_0_5"/>
<evidence type="ECO:0000256" key="1">
    <source>
        <dbReference type="SAM" id="SignalP"/>
    </source>
</evidence>
<keyword evidence="3" id="KW-1185">Reference proteome</keyword>
<feature type="chain" id="PRO_5003116612" evidence="1">
    <location>
        <begin position="31"/>
        <end position="189"/>
    </location>
</feature>
<feature type="signal peptide" evidence="1">
    <location>
        <begin position="1"/>
        <end position="30"/>
    </location>
</feature>
<protein>
    <submittedName>
        <fullName evidence="2">Uncharacterized protein</fullName>
    </submittedName>
</protein>
<gene>
    <name evidence="2" type="ordered locus">Hden_1811</name>
</gene>
<name>D8JZ12_HYPDA</name>
<dbReference type="RefSeq" id="WP_013215773.1">
    <property type="nucleotide sequence ID" value="NC_014313.1"/>
</dbReference>
<sequence precursor="true">MQGLMSNPTLMRFMLLAGSLSLGVASNASATSSDLYDRYFSNVLAGRPCFAATYNEAHLKTHPAQRVRSIEVDLAKTNSDGSPNSADRFQLGFALMLSVKDEWYGQAASCKASDQGFDCFLEADGGIFRLSPIGAGGLRLKTGETGLALEGTADTVELSGTEGDDRVFDLLPSQRECDAARAYFDGDSD</sequence>
<evidence type="ECO:0000313" key="3">
    <source>
        <dbReference type="Proteomes" id="UP000002033"/>
    </source>
</evidence>